<dbReference type="InterPro" id="IPR002104">
    <property type="entry name" value="Integrase_catalytic"/>
</dbReference>
<dbReference type="InterPro" id="IPR011010">
    <property type="entry name" value="DNA_brk_join_enz"/>
</dbReference>
<dbReference type="InterPro" id="IPR013762">
    <property type="entry name" value="Integrase-like_cat_sf"/>
</dbReference>
<comment type="caution">
    <text evidence="8">The sequence shown here is derived from an EMBL/GenBank/DDBJ whole genome shotgun (WGS) entry which is preliminary data.</text>
</comment>
<sequence length="587" mass="67411">MPKQRNSARRHLELKRRIWWFKIGVPVAMRSHFGGRTHHRENLQTSDMRVAMERRDQVERDTRSLFKQIAAGKVISPATMSARERGTVWREALVDLKATDNHSQLDFAMGLAEDESERLRGSERKEFEDAFTGKVPIDEHVEAYLKAIGLADKTTSERRGLVKRFARWCSQEGLKLPDIDRKSAGKYVVAIIEPMDRRTAKKHMTALRGYWDYLTLRGHVAGAVMNGKAIESPWLGQMLPDNKRRVERGDRGNDERPFEAEELRTLLYADYPKDKIGEEFRQQIADALRISCLSGMRLAEVVTLWVEDVHDDLFDLQHGKTGSAPRKVPIHPDLEEIVKRRTKDKKSKEWLFHELTEERAPGDAFGKRFNRYRKALKVDDMRPGKRRSLVNFHSCRRWFVAQTEHAGITQSDLEQPSEGEIPSEVSDWDDDDIDLDNLNPEDYEIKDDQDTIADPEAADLEALDAELKSMDVEELQSKTNETLDSLRETHTEDQQKFLADAFVDLGEIPVGEEFGITEAQAMVVEAGFIATLNRDVFSQYGIDHATWMDHVDEQDLPTFRKAALKGDFSIFHQHCVEVSKMRKGLGL</sequence>
<keyword evidence="4" id="KW-0233">DNA recombination</keyword>
<evidence type="ECO:0000256" key="5">
    <source>
        <dbReference type="PROSITE-ProRule" id="PRU01248"/>
    </source>
</evidence>
<dbReference type="Proteomes" id="UP000558284">
    <property type="component" value="Unassembled WGS sequence"/>
</dbReference>
<dbReference type="EMBL" id="JACDTY010000018">
    <property type="protein sequence ID" value="MBA1144030.1"/>
    <property type="molecule type" value="Genomic_DNA"/>
</dbReference>
<evidence type="ECO:0000313" key="8">
    <source>
        <dbReference type="EMBL" id="MBA1144030.1"/>
    </source>
</evidence>
<dbReference type="RefSeq" id="WP_181060984.1">
    <property type="nucleotide sequence ID" value="NZ_JACDTY010000018.1"/>
</dbReference>
<dbReference type="GO" id="GO:0006310">
    <property type="term" value="P:DNA recombination"/>
    <property type="evidence" value="ECO:0007669"/>
    <property type="project" value="UniProtKB-KW"/>
</dbReference>
<keyword evidence="9" id="KW-1185">Reference proteome</keyword>
<evidence type="ECO:0000256" key="4">
    <source>
        <dbReference type="ARBA" id="ARBA00023172"/>
    </source>
</evidence>
<dbReference type="PANTHER" id="PTHR30349:SF41">
    <property type="entry name" value="INTEGRASE_RECOMBINASE PROTEIN MJ0367-RELATED"/>
    <property type="match status" value="1"/>
</dbReference>
<evidence type="ECO:0000256" key="6">
    <source>
        <dbReference type="SAM" id="MobiDB-lite"/>
    </source>
</evidence>
<dbReference type="InterPro" id="IPR050090">
    <property type="entry name" value="Tyrosine_recombinase_XerCD"/>
</dbReference>
<dbReference type="Gene3D" id="1.10.150.130">
    <property type="match status" value="1"/>
</dbReference>
<dbReference type="GO" id="GO:0015074">
    <property type="term" value="P:DNA integration"/>
    <property type="evidence" value="ECO:0007669"/>
    <property type="project" value="UniProtKB-KW"/>
</dbReference>
<feature type="domain" description="Core-binding (CB)" evidence="7">
    <location>
        <begin position="135"/>
        <end position="215"/>
    </location>
</feature>
<evidence type="ECO:0000256" key="1">
    <source>
        <dbReference type="ARBA" id="ARBA00008857"/>
    </source>
</evidence>
<accession>A0A838BF30</accession>
<dbReference type="AlphaFoldDB" id="A0A838BF30"/>
<keyword evidence="3 5" id="KW-0238">DNA-binding</keyword>
<dbReference type="PANTHER" id="PTHR30349">
    <property type="entry name" value="PHAGE INTEGRASE-RELATED"/>
    <property type="match status" value="1"/>
</dbReference>
<reference evidence="8 9" key="1">
    <citation type="submission" date="2020-07" db="EMBL/GenBank/DDBJ databases">
        <title>Definition of the novel symbiovar canariense within Mesorhizobium novociceri, a new species of genus Mesorhizobium nodulating Cicer canariense in the Caldera de Taburiente National Park (La Palma, Canary Islands).</title>
        <authorList>
            <person name="Leon-Barrios M."/>
            <person name="Perez-Yepez J."/>
            <person name="Flores-Felix J.D."/>
            <person name="Ramirez-Baena M.H."/>
            <person name="Pulido-Suarez L."/>
            <person name="Igual J.M."/>
            <person name="Velazquez E."/>
            <person name="Peix A."/>
        </authorList>
    </citation>
    <scope>NUCLEOTIDE SEQUENCE [LARGE SCALE GENOMIC DNA]</scope>
    <source>
        <strain evidence="8 9">CCANP35</strain>
    </source>
</reference>
<dbReference type="Gene3D" id="1.10.443.10">
    <property type="entry name" value="Intergrase catalytic core"/>
    <property type="match status" value="1"/>
</dbReference>
<feature type="region of interest" description="Disordered" evidence="6">
    <location>
        <begin position="410"/>
        <end position="429"/>
    </location>
</feature>
<keyword evidence="2" id="KW-0229">DNA integration</keyword>
<protein>
    <recommendedName>
        <fullName evidence="7">Core-binding (CB) domain-containing protein</fullName>
    </recommendedName>
</protein>
<evidence type="ECO:0000256" key="3">
    <source>
        <dbReference type="ARBA" id="ARBA00023125"/>
    </source>
</evidence>
<name>A0A838BF30_9HYPH</name>
<dbReference type="SUPFAM" id="SSF56349">
    <property type="entry name" value="DNA breaking-rejoining enzymes"/>
    <property type="match status" value="1"/>
</dbReference>
<organism evidence="8 9">
    <name type="scientific">Mesorhizobium neociceri</name>
    <dbReference type="NCBI Taxonomy" id="1307853"/>
    <lineage>
        <taxon>Bacteria</taxon>
        <taxon>Pseudomonadati</taxon>
        <taxon>Pseudomonadota</taxon>
        <taxon>Alphaproteobacteria</taxon>
        <taxon>Hyphomicrobiales</taxon>
        <taxon>Phyllobacteriaceae</taxon>
        <taxon>Mesorhizobium</taxon>
    </lineage>
</organism>
<dbReference type="GO" id="GO:0003677">
    <property type="term" value="F:DNA binding"/>
    <property type="evidence" value="ECO:0007669"/>
    <property type="project" value="UniProtKB-UniRule"/>
</dbReference>
<dbReference type="InterPro" id="IPR044068">
    <property type="entry name" value="CB"/>
</dbReference>
<evidence type="ECO:0000313" key="9">
    <source>
        <dbReference type="Proteomes" id="UP000558284"/>
    </source>
</evidence>
<evidence type="ECO:0000259" key="7">
    <source>
        <dbReference type="PROSITE" id="PS51900"/>
    </source>
</evidence>
<proteinExistence type="inferred from homology"/>
<dbReference type="Pfam" id="PF00589">
    <property type="entry name" value="Phage_integrase"/>
    <property type="match status" value="1"/>
</dbReference>
<dbReference type="PROSITE" id="PS51900">
    <property type="entry name" value="CB"/>
    <property type="match status" value="1"/>
</dbReference>
<evidence type="ECO:0000256" key="2">
    <source>
        <dbReference type="ARBA" id="ARBA00022908"/>
    </source>
</evidence>
<comment type="similarity">
    <text evidence="1">Belongs to the 'phage' integrase family.</text>
</comment>
<dbReference type="InterPro" id="IPR010998">
    <property type="entry name" value="Integrase_recombinase_N"/>
</dbReference>
<gene>
    <name evidence="8" type="ORF">H0241_27865</name>
</gene>